<keyword evidence="2" id="KW-0812">Transmembrane</keyword>
<comment type="caution">
    <text evidence="3">The sequence shown here is derived from an EMBL/GenBank/DDBJ whole genome shotgun (WGS) entry which is preliminary data.</text>
</comment>
<feature type="compositionally biased region" description="Low complexity" evidence="1">
    <location>
        <begin position="110"/>
        <end position="124"/>
    </location>
</feature>
<accession>A0A427YHK6</accession>
<keyword evidence="4" id="KW-1185">Reference proteome</keyword>
<evidence type="ECO:0000256" key="2">
    <source>
        <dbReference type="SAM" id="Phobius"/>
    </source>
</evidence>
<sequence>MPRLPRPPRADDSDADADAPPPSPGSYGFPLLLVLIICAAYLWYRRKHRVSGREFSLRHLTNRAAPAPIRLSTDDLPPTHEFLSNNASTDSLPADVELPTVVPQHPAHQSQSTSPIPSFTPSSTVPHAGGARTGYEIPSREGMMTMTRTGSASSRVRIMERAAGRQEPGTCLG</sequence>
<dbReference type="OrthoDB" id="2563505at2759"/>
<dbReference type="Proteomes" id="UP000279259">
    <property type="component" value="Unassembled WGS sequence"/>
</dbReference>
<reference evidence="3 4" key="1">
    <citation type="submission" date="2018-11" db="EMBL/GenBank/DDBJ databases">
        <title>Genome sequence of Saitozyma podzolica DSM 27192.</title>
        <authorList>
            <person name="Aliyu H."/>
            <person name="Gorte O."/>
            <person name="Ochsenreither K."/>
        </authorList>
    </citation>
    <scope>NUCLEOTIDE SEQUENCE [LARGE SCALE GENOMIC DNA]</scope>
    <source>
        <strain evidence="3 4">DSM 27192</strain>
    </source>
</reference>
<evidence type="ECO:0000256" key="1">
    <source>
        <dbReference type="SAM" id="MobiDB-lite"/>
    </source>
</evidence>
<feature type="region of interest" description="Disordered" evidence="1">
    <location>
        <begin position="69"/>
        <end position="88"/>
    </location>
</feature>
<feature type="transmembrane region" description="Helical" evidence="2">
    <location>
        <begin position="27"/>
        <end position="44"/>
    </location>
</feature>
<organism evidence="3 4">
    <name type="scientific">Saitozyma podzolica</name>
    <dbReference type="NCBI Taxonomy" id="1890683"/>
    <lineage>
        <taxon>Eukaryota</taxon>
        <taxon>Fungi</taxon>
        <taxon>Dikarya</taxon>
        <taxon>Basidiomycota</taxon>
        <taxon>Agaricomycotina</taxon>
        <taxon>Tremellomycetes</taxon>
        <taxon>Tremellales</taxon>
        <taxon>Trimorphomycetaceae</taxon>
        <taxon>Saitozyma</taxon>
    </lineage>
</organism>
<dbReference type="EMBL" id="RSCD01000010">
    <property type="protein sequence ID" value="RSH90568.1"/>
    <property type="molecule type" value="Genomic_DNA"/>
</dbReference>
<evidence type="ECO:0000313" key="3">
    <source>
        <dbReference type="EMBL" id="RSH90568.1"/>
    </source>
</evidence>
<dbReference type="AlphaFoldDB" id="A0A427YHK6"/>
<feature type="region of interest" description="Disordered" evidence="1">
    <location>
        <begin position="1"/>
        <end position="23"/>
    </location>
</feature>
<name>A0A427YHK6_9TREE</name>
<proteinExistence type="predicted"/>
<protein>
    <submittedName>
        <fullName evidence="3">Uncharacterized protein</fullName>
    </submittedName>
</protein>
<keyword evidence="2" id="KW-0472">Membrane</keyword>
<feature type="region of interest" description="Disordered" evidence="1">
    <location>
        <begin position="103"/>
        <end position="140"/>
    </location>
</feature>
<keyword evidence="2" id="KW-1133">Transmembrane helix</keyword>
<evidence type="ECO:0000313" key="4">
    <source>
        <dbReference type="Proteomes" id="UP000279259"/>
    </source>
</evidence>
<gene>
    <name evidence="3" type="ORF">EHS25_001173</name>
</gene>